<dbReference type="InterPro" id="IPR011010">
    <property type="entry name" value="DNA_brk_join_enz"/>
</dbReference>
<organism evidence="2 3">
    <name type="scientific">Rhodoplanes serenus</name>
    <dbReference type="NCBI Taxonomy" id="200615"/>
    <lineage>
        <taxon>Bacteria</taxon>
        <taxon>Pseudomonadati</taxon>
        <taxon>Pseudomonadota</taxon>
        <taxon>Alphaproteobacteria</taxon>
        <taxon>Hyphomicrobiales</taxon>
        <taxon>Nitrobacteraceae</taxon>
        <taxon>Rhodoplanes</taxon>
    </lineage>
</organism>
<dbReference type="EMBL" id="UWOC01000055">
    <property type="protein sequence ID" value="VCU07637.1"/>
    <property type="molecule type" value="Genomic_DNA"/>
</dbReference>
<keyword evidence="1" id="KW-0238">DNA-binding</keyword>
<name>A0A3S4AZ08_9BRAD</name>
<keyword evidence="3" id="KW-1185">Reference proteome</keyword>
<accession>A0A3S4AZ08</accession>
<dbReference type="OrthoDB" id="7938263at2"/>
<evidence type="ECO:0000256" key="1">
    <source>
        <dbReference type="ARBA" id="ARBA00023125"/>
    </source>
</evidence>
<dbReference type="GO" id="GO:0003677">
    <property type="term" value="F:DNA binding"/>
    <property type="evidence" value="ECO:0007669"/>
    <property type="project" value="UniProtKB-KW"/>
</dbReference>
<evidence type="ECO:0008006" key="4">
    <source>
        <dbReference type="Google" id="ProtNLM"/>
    </source>
</evidence>
<dbReference type="Gene3D" id="1.10.150.130">
    <property type="match status" value="1"/>
</dbReference>
<dbReference type="AlphaFoldDB" id="A0A3S4AZ08"/>
<dbReference type="SUPFAM" id="SSF56349">
    <property type="entry name" value="DNA breaking-rejoining enzymes"/>
    <property type="match status" value="1"/>
</dbReference>
<proteinExistence type="predicted"/>
<sequence length="425" mass="47756">MAVLTYMQRRRSGIYEFRKRLPRDLAGRPVPAALRVRFPELVNPATGCFKTELTISLGTSDTRLAKRKDLREAARIADMVVVVQAALADPSVVETPSTAPEEIAADIVTDWLKWDEAQREDGDARRDIHTQADRERWPDLAFLTHGPGSEGMEPDHFLAYGDFIEEEAEVHRKALASRNTAIIEPELKLYLAQKGQRLPEDELKRRRLLLRALQAKVEVLDRMRARQRGDLEVELPMPFQRGPKLSEAFERWKVGGDAKGARKPGPNTVLEANQAVVRFIEWHGDLRLGDITKAKARDFRDALAKVPAALPNKLRRLPLRSLLQRDLSKFTPRSATTVNKLLTILAAIVSHAQRDGLLDAVPGFGNPFEKDIKFRIDARQVDPRKIFTASDLAAIFGTSVFTAGDRPKSLTRNSAFIDRVWRGGG</sequence>
<evidence type="ECO:0000313" key="3">
    <source>
        <dbReference type="Proteomes" id="UP000289200"/>
    </source>
</evidence>
<reference evidence="3" key="1">
    <citation type="submission" date="2018-10" db="EMBL/GenBank/DDBJ databases">
        <authorList>
            <person name="Peiro R."/>
            <person name="Begona"/>
            <person name="Cbmso G."/>
            <person name="Lopez M."/>
            <person name="Gonzalez S."/>
            <person name="Sacristan E."/>
            <person name="Castillo E."/>
        </authorList>
    </citation>
    <scope>NUCLEOTIDE SEQUENCE [LARGE SCALE GENOMIC DNA]</scope>
</reference>
<evidence type="ECO:0000313" key="2">
    <source>
        <dbReference type="EMBL" id="VCU07637.1"/>
    </source>
</evidence>
<gene>
    <name evidence="2" type="ORF">RHODGE_RHODGE_00842</name>
</gene>
<comment type="caution">
    <text evidence="2">The sequence shown here is derived from an EMBL/GenBank/DDBJ whole genome shotgun (WGS) entry which is preliminary data.</text>
</comment>
<protein>
    <recommendedName>
        <fullName evidence="4">Core-binding (CB) domain-containing protein</fullName>
    </recommendedName>
</protein>
<dbReference type="Proteomes" id="UP000289200">
    <property type="component" value="Unassembled WGS sequence"/>
</dbReference>
<dbReference type="InterPro" id="IPR010998">
    <property type="entry name" value="Integrase_recombinase_N"/>
</dbReference>
<dbReference type="RefSeq" id="WP_129607896.1">
    <property type="nucleotide sequence ID" value="NZ_UWOC01000055.1"/>
</dbReference>